<evidence type="ECO:0000256" key="6">
    <source>
        <dbReference type="ARBA" id="ARBA00022485"/>
    </source>
</evidence>
<dbReference type="GO" id="GO:0051539">
    <property type="term" value="F:4 iron, 4 sulfur cluster binding"/>
    <property type="evidence" value="ECO:0007669"/>
    <property type="project" value="UniProtKB-UniRule"/>
</dbReference>
<dbReference type="PANTHER" id="PTHR36701:SF1">
    <property type="entry name" value="EPOXYQUEUOSINE REDUCTASE QUEH"/>
    <property type="match status" value="1"/>
</dbReference>
<keyword evidence="6 17" id="KW-0004">4Fe-4S</keyword>
<evidence type="ECO:0000313" key="19">
    <source>
        <dbReference type="Proteomes" id="UP000287361"/>
    </source>
</evidence>
<accession>A0A401LGF5</accession>
<gene>
    <name evidence="17" type="primary">queH</name>
    <name evidence="18" type="ORF">KGMB03357_22630</name>
</gene>
<keyword evidence="19" id="KW-1185">Reference proteome</keyword>
<evidence type="ECO:0000256" key="11">
    <source>
        <dbReference type="ARBA" id="ARBA00023004"/>
    </source>
</evidence>
<evidence type="ECO:0000256" key="7">
    <source>
        <dbReference type="ARBA" id="ARBA00022694"/>
    </source>
</evidence>
<keyword evidence="13 17" id="KW-1015">Disulfide bond</keyword>
<comment type="caution">
    <text evidence="18">The sequence shown here is derived from an EMBL/GenBank/DDBJ whole genome shotgun (WGS) entry which is preliminary data.</text>
</comment>
<feature type="binding site" evidence="17">
    <location>
        <position position="110"/>
    </location>
    <ligand>
        <name>[4Fe-4S] cluster</name>
        <dbReference type="ChEBI" id="CHEBI:49883"/>
    </ligand>
</feature>
<keyword evidence="8 17" id="KW-0479">Metal-binding</keyword>
<reference evidence="18 19" key="1">
    <citation type="submission" date="2018-10" db="EMBL/GenBank/DDBJ databases">
        <title>Draft Genome Sequence of Anaerotignum sp. KCTC 15736.</title>
        <authorList>
            <person name="Choi S.H."/>
            <person name="Kim J.S."/>
            <person name="Kang S.W."/>
            <person name="Lee J.S."/>
            <person name="Park S.H."/>
        </authorList>
    </citation>
    <scope>NUCLEOTIDE SEQUENCE [LARGE SCALE GENOMIC DNA]</scope>
    <source>
        <strain evidence="18 19">KCTC 15736</strain>
    </source>
</reference>
<evidence type="ECO:0000256" key="2">
    <source>
        <dbReference type="ARBA" id="ARBA00004691"/>
    </source>
</evidence>
<keyword evidence="10 17" id="KW-0560">Oxidoreductase</keyword>
<evidence type="ECO:0000256" key="15">
    <source>
        <dbReference type="ARBA" id="ARBA00031446"/>
    </source>
</evidence>
<evidence type="ECO:0000313" key="18">
    <source>
        <dbReference type="EMBL" id="GCB30602.1"/>
    </source>
</evidence>
<evidence type="ECO:0000256" key="17">
    <source>
        <dbReference type="HAMAP-Rule" id="MF_02089"/>
    </source>
</evidence>
<organism evidence="18 19">
    <name type="scientific">Anaerotignum faecicola</name>
    <dbReference type="NCBI Taxonomy" id="2358141"/>
    <lineage>
        <taxon>Bacteria</taxon>
        <taxon>Bacillati</taxon>
        <taxon>Bacillota</taxon>
        <taxon>Clostridia</taxon>
        <taxon>Lachnospirales</taxon>
        <taxon>Anaerotignaceae</taxon>
        <taxon>Anaerotignum</taxon>
    </lineage>
</organism>
<comment type="similarity">
    <text evidence="3 17">Belongs to the QueH family.</text>
</comment>
<feature type="binding site" evidence="17">
    <location>
        <position position="31"/>
    </location>
    <ligand>
        <name>[4Fe-4S] cluster</name>
        <dbReference type="ChEBI" id="CHEBI:49883"/>
    </ligand>
</feature>
<evidence type="ECO:0000256" key="5">
    <source>
        <dbReference type="ARBA" id="ARBA00016895"/>
    </source>
</evidence>
<dbReference type="Proteomes" id="UP000287361">
    <property type="component" value="Unassembled WGS sequence"/>
</dbReference>
<feature type="disulfide bond" description="Redox-active" evidence="17">
    <location>
        <begin position="192"/>
        <end position="194"/>
    </location>
</feature>
<dbReference type="UniPathway" id="UPA00392"/>
<evidence type="ECO:0000256" key="13">
    <source>
        <dbReference type="ARBA" id="ARBA00023157"/>
    </source>
</evidence>
<dbReference type="EC" id="1.17.99.6" evidence="4 17"/>
<keyword evidence="9 17" id="KW-0671">Queuosine biosynthesis</keyword>
<dbReference type="Pfam" id="PF02677">
    <property type="entry name" value="QueH"/>
    <property type="match status" value="1"/>
</dbReference>
<evidence type="ECO:0000256" key="12">
    <source>
        <dbReference type="ARBA" id="ARBA00023014"/>
    </source>
</evidence>
<dbReference type="OrthoDB" id="9801033at2"/>
<dbReference type="AlphaFoldDB" id="A0A401LGF5"/>
<evidence type="ECO:0000256" key="4">
    <source>
        <dbReference type="ARBA" id="ARBA00012622"/>
    </source>
</evidence>
<keyword evidence="7 17" id="KW-0819">tRNA processing</keyword>
<comment type="pathway">
    <text evidence="2 17">tRNA modification; tRNA-queuosine biosynthesis.</text>
</comment>
<evidence type="ECO:0000256" key="10">
    <source>
        <dbReference type="ARBA" id="ARBA00023002"/>
    </source>
</evidence>
<dbReference type="PANTHER" id="PTHR36701">
    <property type="entry name" value="EPOXYQUEUOSINE REDUCTASE QUEH"/>
    <property type="match status" value="1"/>
</dbReference>
<feature type="binding site" evidence="17">
    <location>
        <position position="30"/>
    </location>
    <ligand>
        <name>[4Fe-4S] cluster</name>
        <dbReference type="ChEBI" id="CHEBI:49883"/>
    </ligand>
</feature>
<protein>
    <recommendedName>
        <fullName evidence="5 17">Epoxyqueuosine reductase QueH</fullName>
        <ecNumber evidence="4 17">1.17.99.6</ecNumber>
    </recommendedName>
    <alternativeName>
        <fullName evidence="15 17">Queuosine biosynthesis protein QueH</fullName>
    </alternativeName>
</protein>
<evidence type="ECO:0000256" key="8">
    <source>
        <dbReference type="ARBA" id="ARBA00022723"/>
    </source>
</evidence>
<proteinExistence type="inferred from homology"/>
<comment type="function">
    <text evidence="1 17">Catalyzes the conversion of epoxyqueuosine (oQ) to queuosine (Q), which is a hypermodified base found in the wobble positions of tRNA(Asp), tRNA(Asn), tRNA(His) and tRNA(Tyr).</text>
</comment>
<dbReference type="EMBL" id="BHVZ01000014">
    <property type="protein sequence ID" value="GCB30602.1"/>
    <property type="molecule type" value="Genomic_DNA"/>
</dbReference>
<feature type="binding site" evidence="17">
    <location>
        <position position="113"/>
    </location>
    <ligand>
        <name>[4Fe-4S] cluster</name>
        <dbReference type="ChEBI" id="CHEBI:49883"/>
    </ligand>
</feature>
<dbReference type="InterPro" id="IPR003828">
    <property type="entry name" value="QueH"/>
</dbReference>
<comment type="catalytic activity">
    <reaction evidence="16 17">
        <text>epoxyqueuosine(34) in tRNA + AH2 = queuosine(34) in tRNA + A + H2O</text>
        <dbReference type="Rhea" id="RHEA:32159"/>
        <dbReference type="Rhea" id="RHEA-COMP:18571"/>
        <dbReference type="Rhea" id="RHEA-COMP:18582"/>
        <dbReference type="ChEBI" id="CHEBI:13193"/>
        <dbReference type="ChEBI" id="CHEBI:15377"/>
        <dbReference type="ChEBI" id="CHEBI:17499"/>
        <dbReference type="ChEBI" id="CHEBI:194431"/>
        <dbReference type="ChEBI" id="CHEBI:194443"/>
        <dbReference type="EC" id="1.17.99.6"/>
    </reaction>
</comment>
<keyword evidence="12 17" id="KW-0411">Iron-sulfur</keyword>
<keyword evidence="11 17" id="KW-0408">Iron</keyword>
<dbReference type="GO" id="GO:0052693">
    <property type="term" value="F:epoxyqueuosine reductase activity"/>
    <property type="evidence" value="ECO:0007669"/>
    <property type="project" value="UniProtKB-UniRule"/>
</dbReference>
<evidence type="ECO:0000256" key="14">
    <source>
        <dbReference type="ARBA" id="ARBA00023284"/>
    </source>
</evidence>
<sequence>MKQNYQLVLEKTLKALQAEDKRPSLLLHSCCGPCSSYVMEYLAQYFDITIFYYNPNISPAAEFQFRAEEQQRLIREMDLGVSFLLGKYEPERFFSLAKGHEAEPEGGERCFKCYRLRLEETAKAAKAGGFSYFTTTLSISPHKNAQVLNELGKEISDAFGVPYLYSDFKKKNGYRRSCELSTEYHLYRQDYCGCPFSKAEAEERKRRAQA</sequence>
<dbReference type="GO" id="GO:0046872">
    <property type="term" value="F:metal ion binding"/>
    <property type="evidence" value="ECO:0007669"/>
    <property type="project" value="UniProtKB-KW"/>
</dbReference>
<keyword evidence="14 17" id="KW-0676">Redox-active center</keyword>
<evidence type="ECO:0000256" key="16">
    <source>
        <dbReference type="ARBA" id="ARBA00047415"/>
    </source>
</evidence>
<evidence type="ECO:0000256" key="1">
    <source>
        <dbReference type="ARBA" id="ARBA00002268"/>
    </source>
</evidence>
<dbReference type="HAMAP" id="MF_02089">
    <property type="entry name" value="QueH"/>
    <property type="match status" value="1"/>
</dbReference>
<dbReference type="GO" id="GO:0008616">
    <property type="term" value="P:tRNA queuosine(34) biosynthetic process"/>
    <property type="evidence" value="ECO:0007669"/>
    <property type="project" value="UniProtKB-UniRule"/>
</dbReference>
<name>A0A401LGF5_9FIRM</name>
<evidence type="ECO:0000256" key="9">
    <source>
        <dbReference type="ARBA" id="ARBA00022785"/>
    </source>
</evidence>
<evidence type="ECO:0000256" key="3">
    <source>
        <dbReference type="ARBA" id="ARBA00008207"/>
    </source>
</evidence>